<dbReference type="EMBL" id="JADPUN010000075">
    <property type="protein sequence ID" value="MBF9128410.1"/>
    <property type="molecule type" value="Genomic_DNA"/>
</dbReference>
<evidence type="ECO:0000313" key="2">
    <source>
        <dbReference type="EMBL" id="MBF9128410.1"/>
    </source>
</evidence>
<proteinExistence type="predicted"/>
<gene>
    <name evidence="2" type="ORF">I0C86_05305</name>
</gene>
<protein>
    <submittedName>
        <fullName evidence="2">Uncharacterized protein</fullName>
    </submittedName>
</protein>
<feature type="region of interest" description="Disordered" evidence="1">
    <location>
        <begin position="36"/>
        <end position="74"/>
    </location>
</feature>
<name>A0ABS0GQE7_9ACTN</name>
<keyword evidence="3" id="KW-1185">Reference proteome</keyword>
<evidence type="ECO:0000313" key="3">
    <source>
        <dbReference type="Proteomes" id="UP000638560"/>
    </source>
</evidence>
<reference evidence="2 3" key="1">
    <citation type="submission" date="2020-11" db="EMBL/GenBank/DDBJ databases">
        <title>A novel isolate from a Black sea contaminated sediment with potential to produce alkanes: Plantactinospora alkalitolerans sp. nov.</title>
        <authorList>
            <person name="Carro L."/>
            <person name="Veyisoglu A."/>
            <person name="Guven K."/>
            <person name="Schumann P."/>
            <person name="Klenk H.-P."/>
            <person name="Sahin N."/>
        </authorList>
    </citation>
    <scope>NUCLEOTIDE SEQUENCE [LARGE SCALE GENOMIC DNA]</scope>
    <source>
        <strain evidence="2 3">S1510</strain>
    </source>
</reference>
<comment type="caution">
    <text evidence="2">The sequence shown here is derived from an EMBL/GenBank/DDBJ whole genome shotgun (WGS) entry which is preliminary data.</text>
</comment>
<dbReference type="RefSeq" id="WP_196200062.1">
    <property type="nucleotide sequence ID" value="NZ_JADPUN010000075.1"/>
</dbReference>
<feature type="compositionally biased region" description="Low complexity" evidence="1">
    <location>
        <begin position="43"/>
        <end position="53"/>
    </location>
</feature>
<organism evidence="2 3">
    <name type="scientific">Plantactinospora alkalitolerans</name>
    <dbReference type="NCBI Taxonomy" id="2789879"/>
    <lineage>
        <taxon>Bacteria</taxon>
        <taxon>Bacillati</taxon>
        <taxon>Actinomycetota</taxon>
        <taxon>Actinomycetes</taxon>
        <taxon>Micromonosporales</taxon>
        <taxon>Micromonosporaceae</taxon>
        <taxon>Plantactinospora</taxon>
    </lineage>
</organism>
<evidence type="ECO:0000256" key="1">
    <source>
        <dbReference type="SAM" id="MobiDB-lite"/>
    </source>
</evidence>
<dbReference type="Proteomes" id="UP000638560">
    <property type="component" value="Unassembled WGS sequence"/>
</dbReference>
<sequence length="74" mass="7353">MADRTPVDVILPCLDEADGSLPVSLGEDRTGWWAITAEDADRPGAAGPGAPDAGPDRGSDGPDPAVGGTRAATP</sequence>
<accession>A0ABS0GQE7</accession>